<dbReference type="AlphaFoldDB" id="A0AAF0V656"/>
<reference evidence="1" key="1">
    <citation type="submission" date="2023-08" db="EMBL/GenBank/DDBJ databases">
        <title>A de novo genome assembly of Solanum verrucosum Schlechtendal, a Mexican diploid species geographically isolated from the other diploid A-genome species in potato relatives.</title>
        <authorList>
            <person name="Hosaka K."/>
        </authorList>
    </citation>
    <scope>NUCLEOTIDE SEQUENCE</scope>
    <source>
        <tissue evidence="1">Young leaves</tissue>
    </source>
</reference>
<dbReference type="Proteomes" id="UP001234989">
    <property type="component" value="Chromosome 12"/>
</dbReference>
<name>A0AAF0V656_SOLVR</name>
<gene>
    <name evidence="1" type="ORF">MTR67_052660</name>
</gene>
<evidence type="ECO:0000313" key="2">
    <source>
        <dbReference type="Proteomes" id="UP001234989"/>
    </source>
</evidence>
<sequence>MLGDAQASTSSFFSAFLFLLRLSVPASTKTSNT</sequence>
<organism evidence="1 2">
    <name type="scientific">Solanum verrucosum</name>
    <dbReference type="NCBI Taxonomy" id="315347"/>
    <lineage>
        <taxon>Eukaryota</taxon>
        <taxon>Viridiplantae</taxon>
        <taxon>Streptophyta</taxon>
        <taxon>Embryophyta</taxon>
        <taxon>Tracheophyta</taxon>
        <taxon>Spermatophyta</taxon>
        <taxon>Magnoliopsida</taxon>
        <taxon>eudicotyledons</taxon>
        <taxon>Gunneridae</taxon>
        <taxon>Pentapetalae</taxon>
        <taxon>asterids</taxon>
        <taxon>lamiids</taxon>
        <taxon>Solanales</taxon>
        <taxon>Solanaceae</taxon>
        <taxon>Solanoideae</taxon>
        <taxon>Solaneae</taxon>
        <taxon>Solanum</taxon>
    </lineage>
</organism>
<evidence type="ECO:0000313" key="1">
    <source>
        <dbReference type="EMBL" id="WMV59275.1"/>
    </source>
</evidence>
<accession>A0AAF0V656</accession>
<dbReference type="EMBL" id="CP133623">
    <property type="protein sequence ID" value="WMV59275.1"/>
    <property type="molecule type" value="Genomic_DNA"/>
</dbReference>
<keyword evidence="2" id="KW-1185">Reference proteome</keyword>
<proteinExistence type="predicted"/>
<protein>
    <submittedName>
        <fullName evidence="1">Uncharacterized protein</fullName>
    </submittedName>
</protein>